<dbReference type="InterPro" id="IPR035897">
    <property type="entry name" value="Toll_tir_struct_dom_sf"/>
</dbReference>
<dbReference type="EMBL" id="CAJNYV010002009">
    <property type="protein sequence ID" value="CAF3450083.1"/>
    <property type="molecule type" value="Genomic_DNA"/>
</dbReference>
<dbReference type="Gene3D" id="3.40.50.10140">
    <property type="entry name" value="Toll/interleukin-1 receptor homology (TIR) domain"/>
    <property type="match status" value="1"/>
</dbReference>
<proteinExistence type="predicted"/>
<feature type="domain" description="TIR" evidence="2">
    <location>
        <begin position="595"/>
        <end position="727"/>
    </location>
</feature>
<protein>
    <recommendedName>
        <fullName evidence="2">TIR domain-containing protein</fullName>
    </recommendedName>
</protein>
<dbReference type="Pfam" id="PF13676">
    <property type="entry name" value="TIR_2"/>
    <property type="match status" value="1"/>
</dbReference>
<dbReference type="PANTHER" id="PTHR46270:SF2">
    <property type="entry name" value="TIR DOMAIN-CONTAINING PROTEIN"/>
    <property type="match status" value="1"/>
</dbReference>
<dbReference type="SMART" id="SM00255">
    <property type="entry name" value="TIR"/>
    <property type="match status" value="1"/>
</dbReference>
<gene>
    <name evidence="3" type="ORF">KIK155_LOCUS12316</name>
</gene>
<feature type="region of interest" description="Disordered" evidence="1">
    <location>
        <begin position="733"/>
        <end position="754"/>
    </location>
</feature>
<evidence type="ECO:0000313" key="3">
    <source>
        <dbReference type="EMBL" id="CAF3450083.1"/>
    </source>
</evidence>
<evidence type="ECO:0000313" key="4">
    <source>
        <dbReference type="Proteomes" id="UP000663865"/>
    </source>
</evidence>
<dbReference type="AlphaFoldDB" id="A0A818EB64"/>
<sequence length="881" mass="102475">MAQGNDAEIKAACQVFRRYKFNPSNKEELEKLRKSFDECNRIIQSSGISEKSIHVLNTMHISLSSNRAEFVQTEWNPPLDTYPIFAYFKSLLISMVSNVRKKYSNQDLERSIQCLTAIFSLFTFFKFDFEYNDKFLNAVKDCLIEVRDNEYSSNDFHYAILIELFQNVYIPERFKSADTLAYQKLYYIATTPILNCILNYYEGELKNFYTVNKGRATGTSIYNKQYIFLHVFPDYILLDDKDIVKPSLTASQCDIFCRALFKFSETVFLHLFQLKITEYTLSDVLTRFLNLMNYCNLSVYFRRCVRQHTLLFDHLLRLLRTPFFVQDITNFCPRFGNAIIGRTVNKKFHDLVVAATKLLYNISVESCVTDRLRLLNEEEKPAVLFVLMMQSKTESQNEISFVCETILGLMEKDIDTLRNPQELASSYIDVMSKAMRKPNHCCGKVRLSDTIIHLKIFIQNEEVKTEIIEKNGLTLLTTSATEESFDIASERYPSMELIWSIIFNLSAAQLLRADKVFVDYVVSLTKPKIESDKNYFMKSVAEGIDWQLKRHATTEQKQKETAKSTKLNTFGVPVDQTGKQQTKEVRIAMGQKKLFKFDLMISYSHKDAEICVNIRKALKDKTNASVWFDREQMYGSLTERMAEAIEQSRIILVCFSNAYKESPNCRSECTYAHELKQTIIPIRVEENYRPNGWLKFIIGDLVYLDFVKYEFDKAFNDLIKHMEKYDKKYKEEKKCEEPMNAPTSGASSNQHQRQPEEIKLKATLFTQTSRDSQQVTNISNISTRSESTPVAEWTPEDVQRFFDDKKIKPMLHLLKENANGCDLVVYFEKLMAQKNPFDLVKEELNILHGILLPFRMFVTFEAELKTLLSAMSSSSMNPENT</sequence>
<evidence type="ECO:0000256" key="1">
    <source>
        <dbReference type="SAM" id="MobiDB-lite"/>
    </source>
</evidence>
<feature type="compositionally biased region" description="Polar residues" evidence="1">
    <location>
        <begin position="741"/>
        <end position="752"/>
    </location>
</feature>
<comment type="caution">
    <text evidence="3">The sequence shown here is derived from an EMBL/GenBank/DDBJ whole genome shotgun (WGS) entry which is preliminary data.</text>
</comment>
<organism evidence="3 4">
    <name type="scientific">Rotaria socialis</name>
    <dbReference type="NCBI Taxonomy" id="392032"/>
    <lineage>
        <taxon>Eukaryota</taxon>
        <taxon>Metazoa</taxon>
        <taxon>Spiralia</taxon>
        <taxon>Gnathifera</taxon>
        <taxon>Rotifera</taxon>
        <taxon>Eurotatoria</taxon>
        <taxon>Bdelloidea</taxon>
        <taxon>Philodinida</taxon>
        <taxon>Philodinidae</taxon>
        <taxon>Rotaria</taxon>
    </lineage>
</organism>
<name>A0A818EB64_9BILA</name>
<accession>A0A818EB64</accession>
<dbReference type="GO" id="GO:0007165">
    <property type="term" value="P:signal transduction"/>
    <property type="evidence" value="ECO:0007669"/>
    <property type="project" value="InterPro"/>
</dbReference>
<reference evidence="3" key="1">
    <citation type="submission" date="2021-02" db="EMBL/GenBank/DDBJ databases">
        <authorList>
            <person name="Nowell W R."/>
        </authorList>
    </citation>
    <scope>NUCLEOTIDE SEQUENCE</scope>
</reference>
<dbReference type="InterPro" id="IPR000157">
    <property type="entry name" value="TIR_dom"/>
</dbReference>
<dbReference type="Proteomes" id="UP000663865">
    <property type="component" value="Unassembled WGS sequence"/>
</dbReference>
<evidence type="ECO:0000259" key="2">
    <source>
        <dbReference type="PROSITE" id="PS50104"/>
    </source>
</evidence>
<dbReference type="SUPFAM" id="SSF52200">
    <property type="entry name" value="Toll/Interleukin receptor TIR domain"/>
    <property type="match status" value="1"/>
</dbReference>
<dbReference type="PANTHER" id="PTHR46270">
    <property type="entry name" value="ARMADILLO-TYPE FOLD-RELATED"/>
    <property type="match status" value="1"/>
</dbReference>
<dbReference type="PROSITE" id="PS50104">
    <property type="entry name" value="TIR"/>
    <property type="match status" value="1"/>
</dbReference>